<proteinExistence type="predicted"/>
<dbReference type="RefSeq" id="WP_158508603.1">
    <property type="nucleotide sequence ID" value="NZ_CYRX01000032.1"/>
</dbReference>
<protein>
    <submittedName>
        <fullName evidence="1">Uncharacterized protein</fullName>
    </submittedName>
</protein>
<sequence length="57" mass="6699">MTKFNDTIRVLILLKLRKKNVRPKILPSADCRPGQVQTKDPHVLCAIGRSWGWRRRM</sequence>
<accession>A0A0P1FLC0</accession>
<name>A0A0P1FLC0_9RHOB</name>
<evidence type="ECO:0000313" key="1">
    <source>
        <dbReference type="EMBL" id="CUH61523.1"/>
    </source>
</evidence>
<gene>
    <name evidence="1" type="ORF">THS5294_02834</name>
</gene>
<dbReference type="Proteomes" id="UP000051298">
    <property type="component" value="Unassembled WGS sequence"/>
</dbReference>
<dbReference type="EMBL" id="CYRX01000032">
    <property type="protein sequence ID" value="CUH61523.1"/>
    <property type="molecule type" value="Genomic_DNA"/>
</dbReference>
<reference evidence="1 2" key="1">
    <citation type="submission" date="2015-09" db="EMBL/GenBank/DDBJ databases">
        <authorList>
            <consortium name="Swine Surveillance"/>
        </authorList>
    </citation>
    <scope>NUCLEOTIDE SEQUENCE [LARGE SCALE GENOMIC DNA]</scope>
    <source>
        <strain evidence="1 2">CECT 5294</strain>
    </source>
</reference>
<evidence type="ECO:0000313" key="2">
    <source>
        <dbReference type="Proteomes" id="UP000051298"/>
    </source>
</evidence>
<dbReference type="AlphaFoldDB" id="A0A0P1FLC0"/>
<organism evidence="1 2">
    <name type="scientific">Thalassobacter stenotrophicus</name>
    <dbReference type="NCBI Taxonomy" id="266809"/>
    <lineage>
        <taxon>Bacteria</taxon>
        <taxon>Pseudomonadati</taxon>
        <taxon>Pseudomonadota</taxon>
        <taxon>Alphaproteobacteria</taxon>
        <taxon>Rhodobacterales</taxon>
        <taxon>Roseobacteraceae</taxon>
        <taxon>Thalassobacter</taxon>
    </lineage>
</organism>